<dbReference type="InterPro" id="IPR045058">
    <property type="entry name" value="GIMA/IAN/Toc"/>
</dbReference>
<evidence type="ECO:0000256" key="8">
    <source>
        <dbReference type="ARBA" id="ARBA00022723"/>
    </source>
</evidence>
<dbReference type="EnsemblMetazoa" id="Aqu2.1.20657_001">
    <property type="protein sequence ID" value="Aqu2.1.20657_001"/>
    <property type="gene ID" value="Aqu2.1.20657"/>
</dbReference>
<keyword evidence="4" id="KW-0813">Transport</keyword>
<evidence type="ECO:0000256" key="6">
    <source>
        <dbReference type="ARBA" id="ARBA00022640"/>
    </source>
</evidence>
<dbReference type="GO" id="GO:0046872">
    <property type="term" value="F:metal ion binding"/>
    <property type="evidence" value="ECO:0007669"/>
    <property type="project" value="UniProtKB-KW"/>
</dbReference>
<keyword evidence="5" id="KW-0150">Chloroplast</keyword>
<dbReference type="InterPro" id="IPR027417">
    <property type="entry name" value="P-loop_NTPase"/>
</dbReference>
<protein>
    <recommendedName>
        <fullName evidence="18">AIG1-type G domain-containing protein</fullName>
    </recommendedName>
</protein>
<evidence type="ECO:0000256" key="9">
    <source>
        <dbReference type="ARBA" id="ARBA00022741"/>
    </source>
</evidence>
<keyword evidence="9" id="KW-0547">Nucleotide-binding</keyword>
<evidence type="ECO:0000256" key="14">
    <source>
        <dbReference type="ARBA" id="ARBA00022989"/>
    </source>
</evidence>
<keyword evidence="14" id="KW-1133">Transmembrane helix</keyword>
<dbReference type="GO" id="GO:0005525">
    <property type="term" value="F:GTP binding"/>
    <property type="evidence" value="ECO:0007669"/>
    <property type="project" value="UniProtKB-KW"/>
</dbReference>
<evidence type="ECO:0000256" key="5">
    <source>
        <dbReference type="ARBA" id="ARBA00022528"/>
    </source>
</evidence>
<dbReference type="GO" id="GO:0016787">
    <property type="term" value="F:hydrolase activity"/>
    <property type="evidence" value="ECO:0007669"/>
    <property type="project" value="UniProtKB-KW"/>
</dbReference>
<evidence type="ECO:0000256" key="2">
    <source>
        <dbReference type="ARBA" id="ARBA00004167"/>
    </source>
</evidence>
<dbReference type="PANTHER" id="PTHR10903">
    <property type="entry name" value="GTPASE, IMAP FAMILY MEMBER-RELATED"/>
    <property type="match status" value="1"/>
</dbReference>
<keyword evidence="6" id="KW-0934">Plastid</keyword>
<accession>A0A1X7TZ15</accession>
<keyword evidence="7" id="KW-0812">Transmembrane</keyword>
<dbReference type="OrthoDB" id="8954335at2759"/>
<keyword evidence="15" id="KW-0342">GTP-binding</keyword>
<feature type="domain" description="AIG1-type G" evidence="18">
    <location>
        <begin position="33"/>
        <end position="154"/>
    </location>
</feature>
<evidence type="ECO:0000256" key="16">
    <source>
        <dbReference type="ARBA" id="ARBA00023136"/>
    </source>
</evidence>
<evidence type="ECO:0000256" key="3">
    <source>
        <dbReference type="ARBA" id="ARBA00008535"/>
    </source>
</evidence>
<dbReference type="PANTHER" id="PTHR10903:SF135">
    <property type="entry name" value="TRANSLOCASE OF CHLOROPLAST 120, CHLOROPLASTIC-RELATED"/>
    <property type="match status" value="1"/>
</dbReference>
<name>A0A1X7TZ15_AMPQE</name>
<keyword evidence="16" id="KW-0472">Membrane</keyword>
<evidence type="ECO:0000256" key="15">
    <source>
        <dbReference type="ARBA" id="ARBA00023134"/>
    </source>
</evidence>
<dbReference type="InterPro" id="IPR006703">
    <property type="entry name" value="G_AIG1"/>
</dbReference>
<keyword evidence="11" id="KW-1002">Plastid outer membrane</keyword>
<evidence type="ECO:0000313" key="19">
    <source>
        <dbReference type="EnsemblMetazoa" id="Aqu2.1.20657_001"/>
    </source>
</evidence>
<organism evidence="19">
    <name type="scientific">Amphimedon queenslandica</name>
    <name type="common">Sponge</name>
    <dbReference type="NCBI Taxonomy" id="400682"/>
    <lineage>
        <taxon>Eukaryota</taxon>
        <taxon>Metazoa</taxon>
        <taxon>Porifera</taxon>
        <taxon>Demospongiae</taxon>
        <taxon>Heteroscleromorpha</taxon>
        <taxon>Haplosclerida</taxon>
        <taxon>Niphatidae</taxon>
        <taxon>Amphimedon</taxon>
    </lineage>
</organism>
<evidence type="ECO:0000256" key="1">
    <source>
        <dbReference type="ARBA" id="ARBA00001946"/>
    </source>
</evidence>
<keyword evidence="8" id="KW-0479">Metal-binding</keyword>
<evidence type="ECO:0000256" key="7">
    <source>
        <dbReference type="ARBA" id="ARBA00022692"/>
    </source>
</evidence>
<dbReference type="InParanoid" id="A0A1X7TZ15"/>
<evidence type="ECO:0000256" key="10">
    <source>
        <dbReference type="ARBA" id="ARBA00022801"/>
    </source>
</evidence>
<keyword evidence="10" id="KW-0378">Hydrolase</keyword>
<dbReference type="SUPFAM" id="SSF52540">
    <property type="entry name" value="P-loop containing nucleoside triphosphate hydrolases"/>
    <property type="match status" value="1"/>
</dbReference>
<comment type="subcellular location">
    <subcellularLocation>
        <location evidence="2">Membrane</location>
        <topology evidence="2">Single-pass membrane protein</topology>
    </subcellularLocation>
    <subcellularLocation>
        <location evidence="17">Plastid</location>
        <location evidence="17">Chloroplast outer membrane</location>
    </subcellularLocation>
</comment>
<keyword evidence="13" id="KW-0653">Protein transport</keyword>
<keyword evidence="12" id="KW-0460">Magnesium</keyword>
<evidence type="ECO:0000256" key="4">
    <source>
        <dbReference type="ARBA" id="ARBA00022448"/>
    </source>
</evidence>
<evidence type="ECO:0000256" key="17">
    <source>
        <dbReference type="ARBA" id="ARBA00024013"/>
    </source>
</evidence>
<evidence type="ECO:0000256" key="12">
    <source>
        <dbReference type="ARBA" id="ARBA00022842"/>
    </source>
</evidence>
<evidence type="ECO:0000256" key="13">
    <source>
        <dbReference type="ARBA" id="ARBA00022927"/>
    </source>
</evidence>
<evidence type="ECO:0000259" key="18">
    <source>
        <dbReference type="Pfam" id="PF04548"/>
    </source>
</evidence>
<reference evidence="19" key="1">
    <citation type="submission" date="2017-05" db="UniProtKB">
        <authorList>
            <consortium name="EnsemblMetazoa"/>
        </authorList>
    </citation>
    <scope>IDENTIFICATION</scope>
</reference>
<dbReference type="AlphaFoldDB" id="A0A1X7TZ15"/>
<dbReference type="GO" id="GO:0015031">
    <property type="term" value="P:protein transport"/>
    <property type="evidence" value="ECO:0007669"/>
    <property type="project" value="UniProtKB-KW"/>
</dbReference>
<evidence type="ECO:0000256" key="11">
    <source>
        <dbReference type="ARBA" id="ARBA00022805"/>
    </source>
</evidence>
<dbReference type="Pfam" id="PF04548">
    <property type="entry name" value="AIG1"/>
    <property type="match status" value="1"/>
</dbReference>
<proteinExistence type="inferred from homology"/>
<dbReference type="GO" id="GO:0016020">
    <property type="term" value="C:membrane"/>
    <property type="evidence" value="ECO:0007669"/>
    <property type="project" value="UniProtKB-SubCell"/>
</dbReference>
<dbReference type="Gene3D" id="3.40.50.300">
    <property type="entry name" value="P-loop containing nucleotide triphosphate hydrolases"/>
    <property type="match status" value="1"/>
</dbReference>
<comment type="similarity">
    <text evidence="3">Belongs to the TRAFAC class TrmE-Era-EngA-EngB-Septin-like GTPase superfamily. AIG1/Toc34/Toc159-like paraseptin GTPase family. IAN subfamily.</text>
</comment>
<sequence length="290" mass="31808">MATPLDDASRCERNGPRYEGNLRALNQRGKPVNILVIGPAGAGKSTLINAMFGKNVAKVGHRARSVISEVEEYEGEYKGIRIKVCVTVGFRDTGRKRDYNALLDIDKRIQFNLILICLKLGGRADRAMFLELASVLNKEMWKRTVVVLTFANQFSTLESVVDKSEIIRQKDGHKECVVDFLSGHINKEILERIPFCLAGIEYEKELPTTEDWVTTLWITCINRCSDESHSLLSFYTRNHHLILAVATGGLAGVVTGGLAVPFVGGIIGTGTGGVVGTIAGFATKKVLENN</sequence>
<comment type="cofactor">
    <cofactor evidence="1">
        <name>Mg(2+)</name>
        <dbReference type="ChEBI" id="CHEBI:18420"/>
    </cofactor>
</comment>